<protein>
    <submittedName>
        <fullName evidence="1">Uncharacterized protein</fullName>
    </submittedName>
</protein>
<dbReference type="Proteomes" id="UP000188145">
    <property type="component" value="Chromosome"/>
</dbReference>
<sequence length="703" mass="75702">MLETPVAEQVADLTSWFEALTRLPPGQARNDSLEALYAEAERIEFPQLMAVVKYEETVALLGDVRPQAAVDAYIELIALLGRYADAIHPDLLAAMRAEAPDHVALMMGLPEIPLEVIRVVIDQVGRQSAAVHGSQAPRLLATAMVAACLGDRAATIEGLEAWRASLAAPVDAGVDLTLLDRVDLDAAIALQRELLQALPDGDPAEAFQRITLASRLAQAGRAEEGAAVTSGLWDRLDLEAATGIPDADLLRALEARPDLAGPVVGRVMYTADLHYPGNYPVVAALARQFHLRGEAGDAGAFMRAAQRHAEDLDARNGTTAQADCLRRRWWPGVADGVSPATVTGAEMDIDEVAVRYLDRVAVTPADLPVSLQERCGRSARVAADLLSPPDAAAAERLAELAIGESRILRYPTTEAVALINLALYHNIFGDPVASHETFRRLQEFLGAAGEQVEEYTRDGTMEVFQTVVEGDLAVPEISLEQIRAFIDAQQQLADRLGLASYQVDVCRSLLAAHLGEADELSEEQVRMLAAAERDEAPVGEVEFDVLRGTVRVDAELAGQLLLSFPPELGLASEVNARRYGAFRAYLARRFASAEAAAEAAEAILGSVERLAQVASNRVLPYLLSSLDRAPSLEELAPSLEELVRANLPISWEGFPALAGALLRRDPTDERGVRLLDEGREIARRLDARNGSGVASAQLASLWL</sequence>
<dbReference type="AlphaFoldDB" id="A0A1Q2CPN1"/>
<accession>A0A1Q2CPN1</accession>
<keyword evidence="2" id="KW-1185">Reference proteome</keyword>
<gene>
    <name evidence="1" type="ORF">BW730_11555</name>
</gene>
<name>A0A1Q2CPN1_9ACTN</name>
<evidence type="ECO:0000313" key="2">
    <source>
        <dbReference type="Proteomes" id="UP000188145"/>
    </source>
</evidence>
<dbReference type="KEGG" id="tes:BW730_11555"/>
<dbReference type="STRING" id="1332264.BW730_11555"/>
<dbReference type="EMBL" id="CP019606">
    <property type="protein sequence ID" value="AQP48025.1"/>
    <property type="molecule type" value="Genomic_DNA"/>
</dbReference>
<reference evidence="2" key="1">
    <citation type="submission" date="2017-02" db="EMBL/GenBank/DDBJ databases">
        <title>Tessaracoccus aquaemaris sp. nov., isolated from the intestine of a Korean rockfish, Sebastes schlegelii, in a marine aquaculture pond.</title>
        <authorList>
            <person name="Tak E.J."/>
            <person name="Bae J.-W."/>
        </authorList>
    </citation>
    <scope>NUCLEOTIDE SEQUENCE [LARGE SCALE GENOMIC DNA]</scope>
    <source>
        <strain evidence="2">NSG39</strain>
    </source>
</reference>
<evidence type="ECO:0000313" key="1">
    <source>
        <dbReference type="EMBL" id="AQP48025.1"/>
    </source>
</evidence>
<organism evidence="1 2">
    <name type="scientific">Tessaracoccus aquimaris</name>
    <dbReference type="NCBI Taxonomy" id="1332264"/>
    <lineage>
        <taxon>Bacteria</taxon>
        <taxon>Bacillati</taxon>
        <taxon>Actinomycetota</taxon>
        <taxon>Actinomycetes</taxon>
        <taxon>Propionibacteriales</taxon>
        <taxon>Propionibacteriaceae</taxon>
        <taxon>Tessaracoccus</taxon>
    </lineage>
</organism>
<proteinExistence type="predicted"/>